<dbReference type="OrthoDB" id="240979at2759"/>
<sequence length="1542" mass="166821">MLAVRKLVEPTAVNAVCALRLESDAATPAPKGNGAVLLAAISESIHVFDLAPASEVSSLVSPVSSSALGFQFCPRGHVFNVGCGISGLLALVNQCFVVWTRDQECILVRYQANLASPPTNRASIEDVCGVYDSNGQPTPVHNKEGHWYVVRRMRLWCPDAGQLLSAPEMGVNEGMDTVFIRFSERHVFLVCIKWAASCMPGNRGNPSADMLRTCRWHTGNYMRVYAGTGFHYPTQSCSVATRRPDESSSDHHARLERLWQVHSPFTSIPDEDLIASHSVRDLARHKKEEAHSAISWYASVSPSSPTDDYCGVSDVCLRREAHTSPSPLMPSPPQYCGNPVGGFVNVRGTGGNTAVHHAPPTLFGSRTVALKDRYASPHKSAIAVVAPRQSGRRGVEWLLLVMVSTDSYTAVYHLQRRHTPLTAHHLVLDGLVHDAAYPRQVLLCSHSGDAINDVWVALSNGVVTRLSVSALRSRWSAYGEGAKVGWPRISVSGLPPTFYCRRMLPADDLIGTAPNFSSLGSAGGDTLAYPCTERYSIFSDGVQDAYVVDLVECQVVAAMAADGPMTDICEAPHGYVASFAKGVLQYLQPGVPLHVCGTVTLAGVTDALHAARVRCSTASDNDGVAPGVYIMASTRFTSQLFFMDEDCIRATAAGEWAYATDERTLAFGAGTATLAQCTATRWCVGSVVHTLPRVFSHAAIAELPLLGLVCVGTVAPTKHDACAHLVIGSRTDVCTLPIVNVTCGPWSCVTATALDEDVAMHVVVGRWEGGVAVAQLRYTSASSWLCVAACTVHPTFGTGAPVQRLLSLPHAGARTRWMATHSSGEVSMLTVAPLKTCVAEAAAVAELPALQHAWTVAENVRGGSDVPVTATTVVPLLRDIDGDTPNGFDGALLQPRDGAVLFFSVALGEVDTQTPTLIRRDRDNEESDAAWSTRLEYTVRAILEPFDAAQVHASSWSEALLFESSTDTDPLYYHLLIAHHDKLSMLVLDCHLFSENQLANGGTPPGTRAYSLVSTAPTRYVRTHQVRLSQTKTKARETLLAVANSWDGEDGDLMLCVMVGAEAQHTTRLIAVRTTTLMTLDSVILNGCTAHWMASVPTSSRTASHQASPLFLLCTFSSPTGYVQLQMVACNPLRVLSTVTLEDVPAPPDAKDGPMSIDGSVQHVPSRACESGELGMSEVLVTVVAGYGIHLYALRGHTLYFQHCVVAPDCVSAVALCYPVVSVCTQGETNVYLQVYPVHDTTEFLAPTYTAAATRLLKEYGKVSWKMRVEAREPSLGACVIAQASLYDRCVRTDLEGNVSVVFASFATAFSPTKPRTALHVNRENAFIGSADGPKSFLTHAVRLPSVPTKARFIRCAEAIHRRFPRQLQCNGRYVTLQPLSQRKDGSSRLLLLPCHDGSLYSAYELPFSIAHPLMRLEQVITDTYALDLSTTVHPSLPDRLQHTYHLRPFRIAHALQPVVGMQRALKQACIIVDAVNEYFMLREVVRNGLSDDGSTTKESINDVVAATRKLRGLNDVVQTLLTEEYKGAYTVDNCAEMLNVS</sequence>
<accession>A0A640KFZ0</accession>
<dbReference type="VEuPathDB" id="TriTrypDB:LtaPh_2215600"/>
<dbReference type="EMBL" id="BLBS01000029">
    <property type="protein sequence ID" value="GET88630.1"/>
    <property type="molecule type" value="Genomic_DNA"/>
</dbReference>
<proteinExistence type="predicted"/>
<dbReference type="Proteomes" id="UP000419144">
    <property type="component" value="Unassembled WGS sequence"/>
</dbReference>
<organism evidence="1 2">
    <name type="scientific">Leishmania tarentolae</name>
    <name type="common">Sauroleishmania tarentolae</name>
    <dbReference type="NCBI Taxonomy" id="5689"/>
    <lineage>
        <taxon>Eukaryota</taxon>
        <taxon>Discoba</taxon>
        <taxon>Euglenozoa</taxon>
        <taxon>Kinetoplastea</taxon>
        <taxon>Metakinetoplastina</taxon>
        <taxon>Trypanosomatida</taxon>
        <taxon>Trypanosomatidae</taxon>
        <taxon>Leishmaniinae</taxon>
        <taxon>Leishmania</taxon>
        <taxon>lizard Leishmania</taxon>
    </lineage>
</organism>
<keyword evidence="2" id="KW-1185">Reference proteome</keyword>
<protein>
    <submittedName>
        <fullName evidence="1">Uncharacterized protein</fullName>
    </submittedName>
</protein>
<evidence type="ECO:0000313" key="1">
    <source>
        <dbReference type="EMBL" id="GET88630.1"/>
    </source>
</evidence>
<comment type="caution">
    <text evidence="1">The sequence shown here is derived from an EMBL/GenBank/DDBJ whole genome shotgun (WGS) entry which is preliminary data.</text>
</comment>
<gene>
    <name evidence="1" type="ORF">LtaPh_2215600</name>
</gene>
<evidence type="ECO:0000313" key="2">
    <source>
        <dbReference type="Proteomes" id="UP000419144"/>
    </source>
</evidence>
<name>A0A640KFZ0_LEITA</name>
<reference evidence="1" key="1">
    <citation type="submission" date="2019-11" db="EMBL/GenBank/DDBJ databases">
        <title>Leishmania tarentolae CDS.</title>
        <authorList>
            <person name="Goto Y."/>
            <person name="Yamagishi J."/>
        </authorList>
    </citation>
    <scope>NUCLEOTIDE SEQUENCE [LARGE SCALE GENOMIC DNA]</scope>
    <source>
        <strain evidence="1">Parrot Tar II</strain>
    </source>
</reference>